<dbReference type="InterPro" id="IPR050411">
    <property type="entry name" value="AlphaKG_dependent_hydroxylases"/>
</dbReference>
<dbReference type="Gene3D" id="3.60.130.10">
    <property type="entry name" value="Clavaminate synthase-like"/>
    <property type="match status" value="1"/>
</dbReference>
<dbReference type="SUPFAM" id="SSF51197">
    <property type="entry name" value="Clavaminate synthase-like"/>
    <property type="match status" value="1"/>
</dbReference>
<dbReference type="EMBL" id="SJPL01000001">
    <property type="protein sequence ID" value="TWT71129.1"/>
    <property type="molecule type" value="Genomic_DNA"/>
</dbReference>
<dbReference type="Proteomes" id="UP000317238">
    <property type="component" value="Unassembled WGS sequence"/>
</dbReference>
<comment type="cofactor">
    <cofactor evidence="1">
        <name>Fe(2+)</name>
        <dbReference type="ChEBI" id="CHEBI:29033"/>
    </cofactor>
</comment>
<accession>A0A5C5Y823</accession>
<sequence>MPPMNDCKLLELDTQQTWDDTRFPIAYGPENPAMDLNDTVAWVGENRESLLQQCTRHGAVALRGFPTDTVESFDQVIRALEVENFPYERSLSNAVRINRTERVFSANEAPPEVQIFFHHEMAQTPLYPQYIFFYCEIAAEQGGATPLCRSDVLYEKLQQRCPDFCAACERHGLQYTNVMPGSDDPTSGMGRSWQKTLGVETRDDAEARLRTLGYSFLWQDDGCLKAVTPPLPAVMEVSPGRKTFFNQLIAAYCGWKDARNDPSKAIRFGDGSPLDADAVAVAIELSDELAYDHAWQQGDVVLLDNRVAMHARRSFVGTRKVVASLAEMQTQSLVTA</sequence>
<keyword evidence="2" id="KW-0560">Oxidoreductase</keyword>
<dbReference type="PANTHER" id="PTHR10696">
    <property type="entry name" value="GAMMA-BUTYROBETAINE HYDROXYLASE-RELATED"/>
    <property type="match status" value="1"/>
</dbReference>
<dbReference type="Pfam" id="PF02668">
    <property type="entry name" value="TauD"/>
    <property type="match status" value="1"/>
</dbReference>
<dbReference type="InterPro" id="IPR003819">
    <property type="entry name" value="TauD/TfdA-like"/>
</dbReference>
<evidence type="ECO:0000313" key="4">
    <source>
        <dbReference type="EMBL" id="TWT71129.1"/>
    </source>
</evidence>
<keyword evidence="5" id="KW-1185">Reference proteome</keyword>
<comment type="caution">
    <text evidence="4">The sequence shown here is derived from an EMBL/GenBank/DDBJ whole genome shotgun (WGS) entry which is preliminary data.</text>
</comment>
<dbReference type="InterPro" id="IPR042098">
    <property type="entry name" value="TauD-like_sf"/>
</dbReference>
<gene>
    <name evidence="4" type="ORF">Pan14r_34390</name>
</gene>
<proteinExistence type="predicted"/>
<evidence type="ECO:0000259" key="3">
    <source>
        <dbReference type="Pfam" id="PF02668"/>
    </source>
</evidence>
<dbReference type="AlphaFoldDB" id="A0A5C5Y823"/>
<feature type="domain" description="TauD/TfdA-like" evidence="3">
    <location>
        <begin position="27"/>
        <end position="320"/>
    </location>
</feature>
<evidence type="ECO:0000313" key="5">
    <source>
        <dbReference type="Proteomes" id="UP000317238"/>
    </source>
</evidence>
<dbReference type="OrthoDB" id="9769888at2"/>
<dbReference type="PANTHER" id="PTHR10696:SF21">
    <property type="entry name" value="TAUD_TFDA-LIKE DOMAIN-CONTAINING PROTEIN"/>
    <property type="match status" value="1"/>
</dbReference>
<organism evidence="4 5">
    <name type="scientific">Crateriforma conspicua</name>
    <dbReference type="NCBI Taxonomy" id="2527996"/>
    <lineage>
        <taxon>Bacteria</taxon>
        <taxon>Pseudomonadati</taxon>
        <taxon>Planctomycetota</taxon>
        <taxon>Planctomycetia</taxon>
        <taxon>Planctomycetales</taxon>
        <taxon>Planctomycetaceae</taxon>
        <taxon>Crateriforma</taxon>
    </lineage>
</organism>
<protein>
    <submittedName>
        <fullName evidence="4">Taurine catabolism dioxygenase TauD, TfdA family</fullName>
    </submittedName>
</protein>
<evidence type="ECO:0000256" key="2">
    <source>
        <dbReference type="ARBA" id="ARBA00023002"/>
    </source>
</evidence>
<dbReference type="GO" id="GO:0016706">
    <property type="term" value="F:2-oxoglutarate-dependent dioxygenase activity"/>
    <property type="evidence" value="ECO:0007669"/>
    <property type="project" value="UniProtKB-ARBA"/>
</dbReference>
<reference evidence="4 5" key="1">
    <citation type="submission" date="2019-02" db="EMBL/GenBank/DDBJ databases">
        <title>Deep-cultivation of Planctomycetes and their phenomic and genomic characterization uncovers novel biology.</title>
        <authorList>
            <person name="Wiegand S."/>
            <person name="Jogler M."/>
            <person name="Boedeker C."/>
            <person name="Pinto D."/>
            <person name="Vollmers J."/>
            <person name="Rivas-Marin E."/>
            <person name="Kohn T."/>
            <person name="Peeters S.H."/>
            <person name="Heuer A."/>
            <person name="Rast P."/>
            <person name="Oberbeckmann S."/>
            <person name="Bunk B."/>
            <person name="Jeske O."/>
            <person name="Meyerdierks A."/>
            <person name="Storesund J.E."/>
            <person name="Kallscheuer N."/>
            <person name="Luecker S."/>
            <person name="Lage O.M."/>
            <person name="Pohl T."/>
            <person name="Merkel B.J."/>
            <person name="Hornburger P."/>
            <person name="Mueller R.-W."/>
            <person name="Bruemmer F."/>
            <person name="Labrenz M."/>
            <person name="Spormann A.M."/>
            <person name="Op Den Camp H."/>
            <person name="Overmann J."/>
            <person name="Amann R."/>
            <person name="Jetten M.S.M."/>
            <person name="Mascher T."/>
            <person name="Medema M.H."/>
            <person name="Devos D.P."/>
            <person name="Kaster A.-K."/>
            <person name="Ovreas L."/>
            <person name="Rohde M."/>
            <person name="Galperin M.Y."/>
            <person name="Jogler C."/>
        </authorList>
    </citation>
    <scope>NUCLEOTIDE SEQUENCE [LARGE SCALE GENOMIC DNA]</scope>
    <source>
        <strain evidence="4 5">Pan14r</strain>
    </source>
</reference>
<name>A0A5C5Y823_9PLAN</name>
<keyword evidence="4" id="KW-0223">Dioxygenase</keyword>
<evidence type="ECO:0000256" key="1">
    <source>
        <dbReference type="ARBA" id="ARBA00001954"/>
    </source>
</evidence>